<accession>A0A0S4QMP6</accession>
<dbReference type="EMBL" id="FAOZ01000009">
    <property type="protein sequence ID" value="CUU56848.1"/>
    <property type="molecule type" value="Genomic_DNA"/>
</dbReference>
<evidence type="ECO:0000313" key="3">
    <source>
        <dbReference type="Proteomes" id="UP000198802"/>
    </source>
</evidence>
<keyword evidence="1" id="KW-0812">Transmembrane</keyword>
<proteinExistence type="predicted"/>
<reference evidence="3" key="1">
    <citation type="submission" date="2015-11" db="EMBL/GenBank/DDBJ databases">
        <authorList>
            <person name="Varghese N."/>
        </authorList>
    </citation>
    <scope>NUCLEOTIDE SEQUENCE [LARGE SCALE GENOMIC DNA]</scope>
    <source>
        <strain evidence="3">DSM 45899</strain>
    </source>
</reference>
<evidence type="ECO:0000313" key="2">
    <source>
        <dbReference type="EMBL" id="CUU56848.1"/>
    </source>
</evidence>
<keyword evidence="1" id="KW-0472">Membrane</keyword>
<keyword evidence="3" id="KW-1185">Reference proteome</keyword>
<sequence>MSAAVARPAPRPHAARDVDESTGVREVYLRSLLRVQRRLALGVLGVVALPLAAVPVVFTLVPALSSARVAGLPLPWLLLGVAVHPLLLAAAAWYVRRVERMEADFTDLLSGDGDGYPCSSDRDSDR</sequence>
<name>A0A0S4QMP6_9ACTN</name>
<feature type="transmembrane region" description="Helical" evidence="1">
    <location>
        <begin position="76"/>
        <end position="95"/>
    </location>
</feature>
<gene>
    <name evidence="2" type="ORF">Ga0074812_10968</name>
</gene>
<dbReference type="Proteomes" id="UP000198802">
    <property type="component" value="Unassembled WGS sequence"/>
</dbReference>
<feature type="transmembrane region" description="Helical" evidence="1">
    <location>
        <begin position="39"/>
        <end position="64"/>
    </location>
</feature>
<protein>
    <submittedName>
        <fullName evidence="2">Uncharacterized protein</fullName>
    </submittedName>
</protein>
<evidence type="ECO:0000256" key="1">
    <source>
        <dbReference type="SAM" id="Phobius"/>
    </source>
</evidence>
<organism evidence="2 3">
    <name type="scientific">Parafrankia irregularis</name>
    <dbReference type="NCBI Taxonomy" id="795642"/>
    <lineage>
        <taxon>Bacteria</taxon>
        <taxon>Bacillati</taxon>
        <taxon>Actinomycetota</taxon>
        <taxon>Actinomycetes</taxon>
        <taxon>Frankiales</taxon>
        <taxon>Frankiaceae</taxon>
        <taxon>Parafrankia</taxon>
    </lineage>
</organism>
<keyword evidence="1" id="KW-1133">Transmembrane helix</keyword>
<dbReference type="AlphaFoldDB" id="A0A0S4QMP6"/>